<evidence type="ECO:0000313" key="14">
    <source>
        <dbReference type="EMBL" id="AQL08291.1"/>
    </source>
</evidence>
<keyword evidence="11" id="KW-0460">Magnesium</keyword>
<dbReference type="ExpressionAtlas" id="A0A1D6PFL2">
    <property type="expression patterns" value="baseline and differential"/>
</dbReference>
<keyword evidence="13" id="KW-0472">Membrane</keyword>
<dbReference type="AlphaFoldDB" id="A0A1D6PFL2"/>
<dbReference type="GO" id="GO:0032957">
    <property type="term" value="P:inositol trisphosphate metabolic process"/>
    <property type="evidence" value="ECO:0007669"/>
    <property type="project" value="InterPro"/>
</dbReference>
<evidence type="ECO:0000256" key="5">
    <source>
        <dbReference type="ARBA" id="ARBA00011245"/>
    </source>
</evidence>
<evidence type="ECO:0000256" key="7">
    <source>
        <dbReference type="ARBA" id="ARBA00022723"/>
    </source>
</evidence>
<evidence type="ECO:0000256" key="13">
    <source>
        <dbReference type="SAM" id="Phobius"/>
    </source>
</evidence>
<dbReference type="PANTHER" id="PTHR14217">
    <property type="entry name" value="INOSITOL-TETRAKISPHOSPHATE 1-KINASE"/>
    <property type="match status" value="1"/>
</dbReference>
<sequence>MRLHAEVRDEMEEGSEEGAVTASAGLSPPPLIGAAAPVPRLVVGFALTKKKVKSFLQPKLLLLARKNGISFVSIDESLPLSEQGPFDVILHKITRKEWQKVLEVRSCHILNFTYFFFYFPLKLFTAHTLGRLLPVLFFAMVINTILKPIDYILIIVNLNAFLLLASQCYRFPLRRGLSFFHFLKDYHEEHPEVTVLDPPNAIEHLNNRQSMLEEVADLNLSNFYGEVCIPRQLVITKDPSSIPTSVAMAGLTLPLVAKPLVVDGTSKGHELYLAYDEASLSMLDPPLVLQEFINHGGILFKVYIIGETIQVVRRFSLPDVNTYDLLNNVGIYRLPRVSCAAASADDADLDPLIADFSYMIELPPRPLLEKLGRELRGRLVRGLRLFNIDMIRELGTKDRYYIIDINYFPGYGKMPGYERMFTDFLLSLAQSKYKRYASPPRQCTFAGDISISGRLEEVGKSQCVCSKSVAHAGLE</sequence>
<feature type="transmembrane region" description="Helical" evidence="13">
    <location>
        <begin position="151"/>
        <end position="169"/>
    </location>
</feature>
<evidence type="ECO:0000256" key="3">
    <source>
        <dbReference type="ARBA" id="ARBA00001946"/>
    </source>
</evidence>
<dbReference type="GO" id="GO:0052725">
    <property type="term" value="F:inositol-1,3,4-trisphosphate 6-kinase activity"/>
    <property type="evidence" value="ECO:0007669"/>
    <property type="project" value="InterPro"/>
</dbReference>
<name>A0A1D6PFL2_MAIZE</name>
<dbReference type="GO" id="GO:0047325">
    <property type="term" value="F:inositol-3,4,5,6-tetrakisphosphate 1-kinase activity"/>
    <property type="evidence" value="ECO:0007669"/>
    <property type="project" value="InterPro"/>
</dbReference>
<dbReference type="EMBL" id="CM000785">
    <property type="protein sequence ID" value="AQL08291.1"/>
    <property type="molecule type" value="Genomic_DNA"/>
</dbReference>
<proteinExistence type="inferred from homology"/>
<keyword evidence="9 14" id="KW-0418">Kinase</keyword>
<dbReference type="InterPro" id="IPR040464">
    <property type="entry name" value="InsP(3)kin_ATP-grasp"/>
</dbReference>
<keyword evidence="6" id="KW-0808">Transferase</keyword>
<feature type="region of interest" description="Disordered" evidence="12">
    <location>
        <begin position="1"/>
        <end position="24"/>
    </location>
</feature>
<evidence type="ECO:0000256" key="12">
    <source>
        <dbReference type="SAM" id="MobiDB-lite"/>
    </source>
</evidence>
<evidence type="ECO:0000256" key="11">
    <source>
        <dbReference type="ARBA" id="ARBA00022842"/>
    </source>
</evidence>
<evidence type="ECO:0000256" key="2">
    <source>
        <dbReference type="ARBA" id="ARBA00000680"/>
    </source>
</evidence>
<dbReference type="InterPro" id="IPR011761">
    <property type="entry name" value="ATP-grasp"/>
</dbReference>
<keyword evidence="13" id="KW-0812">Transmembrane</keyword>
<keyword evidence="8" id="KW-0547">Nucleotide-binding</keyword>
<comment type="catalytic activity">
    <reaction evidence="1">
        <text>1D-myo-inositol 1,3,4-trisphosphate + ATP = 1D-myo-inositol 1,3,4,6-tetrakisphosphate + ADP + H(+)</text>
        <dbReference type="Rhea" id="RHEA:20940"/>
        <dbReference type="ChEBI" id="CHEBI:15378"/>
        <dbReference type="ChEBI" id="CHEBI:30616"/>
        <dbReference type="ChEBI" id="CHEBI:57660"/>
        <dbReference type="ChEBI" id="CHEBI:58414"/>
        <dbReference type="ChEBI" id="CHEBI:456216"/>
        <dbReference type="EC" id="2.7.1.159"/>
    </reaction>
</comment>
<dbReference type="PROSITE" id="PS50975">
    <property type="entry name" value="ATP_GRASP"/>
    <property type="match status" value="1"/>
</dbReference>
<evidence type="ECO:0000256" key="6">
    <source>
        <dbReference type="ARBA" id="ARBA00022679"/>
    </source>
</evidence>
<evidence type="ECO:0000256" key="1">
    <source>
        <dbReference type="ARBA" id="ARBA00000399"/>
    </source>
</evidence>
<evidence type="ECO:0000256" key="8">
    <source>
        <dbReference type="ARBA" id="ARBA00022741"/>
    </source>
</evidence>
<dbReference type="SUPFAM" id="SSF56059">
    <property type="entry name" value="Glutathione synthetase ATP-binding domain-like"/>
    <property type="match status" value="1"/>
</dbReference>
<dbReference type="GO" id="GO:0000287">
    <property type="term" value="F:magnesium ion binding"/>
    <property type="evidence" value="ECO:0007669"/>
    <property type="project" value="InterPro"/>
</dbReference>
<dbReference type="PANTHER" id="PTHR14217:SF7">
    <property type="entry name" value="INOSITOL-TETRAKISPHOSPHATE 1-KINASE 2"/>
    <property type="match status" value="1"/>
</dbReference>
<dbReference type="InParanoid" id="A0A1D6PFL2"/>
<dbReference type="GO" id="GO:0052726">
    <property type="term" value="F:inositol-1,3,4-trisphosphate 5-kinase activity"/>
    <property type="evidence" value="ECO:0007669"/>
    <property type="project" value="InterPro"/>
</dbReference>
<dbReference type="InterPro" id="IPR041429">
    <property type="entry name" value="ITPK1_N"/>
</dbReference>
<dbReference type="Gene3D" id="3.40.50.11370">
    <property type="match status" value="1"/>
</dbReference>
<dbReference type="STRING" id="4577.A0A1D6PFL2"/>
<feature type="transmembrane region" description="Helical" evidence="13">
    <location>
        <begin position="128"/>
        <end position="145"/>
    </location>
</feature>
<comment type="subunit">
    <text evidence="5">Monomer.</text>
</comment>
<dbReference type="Pfam" id="PF05770">
    <property type="entry name" value="Ins134_P3_kin"/>
    <property type="match status" value="1"/>
</dbReference>
<evidence type="ECO:0000256" key="10">
    <source>
        <dbReference type="ARBA" id="ARBA00022840"/>
    </source>
</evidence>
<evidence type="ECO:0000256" key="9">
    <source>
        <dbReference type="ARBA" id="ARBA00022777"/>
    </source>
</evidence>
<gene>
    <name evidence="14" type="ORF">ZEAMMB73_Zm00001d047994</name>
</gene>
<organism evidence="14">
    <name type="scientific">Zea mays</name>
    <name type="common">Maize</name>
    <dbReference type="NCBI Taxonomy" id="4577"/>
    <lineage>
        <taxon>Eukaryota</taxon>
        <taxon>Viridiplantae</taxon>
        <taxon>Streptophyta</taxon>
        <taxon>Embryophyta</taxon>
        <taxon>Tracheophyta</taxon>
        <taxon>Spermatophyta</taxon>
        <taxon>Magnoliopsida</taxon>
        <taxon>Liliopsida</taxon>
        <taxon>Poales</taxon>
        <taxon>Poaceae</taxon>
        <taxon>PACMAD clade</taxon>
        <taxon>Panicoideae</taxon>
        <taxon>Andropogonodae</taxon>
        <taxon>Andropogoneae</taxon>
        <taxon>Tripsacinae</taxon>
        <taxon>Zea</taxon>
    </lineage>
</organism>
<comment type="similarity">
    <text evidence="4">Belongs to the ITPK1 family.</text>
</comment>
<comment type="catalytic activity">
    <reaction evidence="2">
        <text>1D-myo-inositol 1,3,4-trisphosphate + ATP = 1D-myo-inositol 1,3,4,5-tetrakisphosphate + ADP + H(+)</text>
        <dbReference type="Rhea" id="RHEA:13253"/>
        <dbReference type="ChEBI" id="CHEBI:15378"/>
        <dbReference type="ChEBI" id="CHEBI:30616"/>
        <dbReference type="ChEBI" id="CHEBI:57895"/>
        <dbReference type="ChEBI" id="CHEBI:58414"/>
        <dbReference type="ChEBI" id="CHEBI:456216"/>
        <dbReference type="EC" id="2.7.1.159"/>
    </reaction>
</comment>
<comment type="cofactor">
    <cofactor evidence="3">
        <name>Mg(2+)</name>
        <dbReference type="ChEBI" id="CHEBI:18420"/>
    </cofactor>
</comment>
<reference evidence="14" key="1">
    <citation type="submission" date="2015-12" db="EMBL/GenBank/DDBJ databases">
        <title>Update maize B73 reference genome by single molecule sequencing technologies.</title>
        <authorList>
            <consortium name="Maize Genome Sequencing Project"/>
            <person name="Ware D."/>
        </authorList>
    </citation>
    <scope>NUCLEOTIDE SEQUENCE</scope>
    <source>
        <tissue evidence="14">Seedling</tissue>
    </source>
</reference>
<dbReference type="GO" id="GO:0005524">
    <property type="term" value="F:ATP binding"/>
    <property type="evidence" value="ECO:0007669"/>
    <property type="project" value="UniProtKB-UniRule"/>
</dbReference>
<evidence type="ECO:0000256" key="4">
    <source>
        <dbReference type="ARBA" id="ARBA00009601"/>
    </source>
</evidence>
<dbReference type="FunFam" id="3.30.1490.220:FF:000002">
    <property type="entry name" value="Inositol-tetrakisphosphate 1-kinase"/>
    <property type="match status" value="1"/>
</dbReference>
<keyword evidence="10" id="KW-0067">ATP-binding</keyword>
<dbReference type="Gene3D" id="3.30.1490.220">
    <property type="match status" value="1"/>
</dbReference>
<keyword evidence="7" id="KW-0479">Metal-binding</keyword>
<dbReference type="SMR" id="A0A1D6PFL2"/>
<dbReference type="InterPro" id="IPR008656">
    <property type="entry name" value="Inositol_tetrakis-P_1-kinase"/>
</dbReference>
<dbReference type="Pfam" id="PF17927">
    <property type="entry name" value="Ins134_P3_kin_N"/>
    <property type="match status" value="2"/>
</dbReference>
<protein>
    <submittedName>
        <fullName evidence="14">Inositol-tetrakisphosphate 1-kinase 3</fullName>
    </submittedName>
</protein>
<accession>A0A1D6PFL2</accession>
<keyword evidence="13" id="KW-1133">Transmembrane helix</keyword>